<keyword evidence="2" id="KW-0378">Hydrolase</keyword>
<sequence length="285" mass="30723">MLHELRTPRIERHEDVTRLAFASPAGRLVGYSASAYLVARGTGAQTRSVLVDTGFARAGDALLRAVEAAHGGRAPREALVGAILTHAHEDHAGNVARLARLGVPLAMGAATRAAVADVAPIALYRRVTWGAMEPLRGDVAPFDPAPLVLLATPGHSADHHVVWDAERETLFGGDLFLGVKVRIAHRYEDPHALARSLRMAAALRPRRLFDAHRGLVADPVPALEAKAGWIEDTIAAVERLLDAGWPARRIRDHVLGREELTGIVSCGEYSRTNLVRAVRRARLAG</sequence>
<evidence type="ECO:0000313" key="2">
    <source>
        <dbReference type="EMBL" id="GLC24031.1"/>
    </source>
</evidence>
<dbReference type="Proteomes" id="UP001161325">
    <property type="component" value="Unassembled WGS sequence"/>
</dbReference>
<dbReference type="PANTHER" id="PTHR42951">
    <property type="entry name" value="METALLO-BETA-LACTAMASE DOMAIN-CONTAINING"/>
    <property type="match status" value="1"/>
</dbReference>
<evidence type="ECO:0000313" key="3">
    <source>
        <dbReference type="Proteomes" id="UP001161325"/>
    </source>
</evidence>
<dbReference type="RefSeq" id="WP_284348477.1">
    <property type="nucleotide sequence ID" value="NZ_BRXS01000001.1"/>
</dbReference>
<dbReference type="Gene3D" id="3.60.15.10">
    <property type="entry name" value="Ribonuclease Z/Hydroxyacylglutathione hydrolase-like"/>
    <property type="match status" value="1"/>
</dbReference>
<dbReference type="AlphaFoldDB" id="A0AA37Q6R4"/>
<proteinExistence type="predicted"/>
<dbReference type="GO" id="GO:0016787">
    <property type="term" value="F:hydrolase activity"/>
    <property type="evidence" value="ECO:0007669"/>
    <property type="project" value="UniProtKB-KW"/>
</dbReference>
<dbReference type="EMBL" id="BRXS01000001">
    <property type="protein sequence ID" value="GLC24031.1"/>
    <property type="molecule type" value="Genomic_DNA"/>
</dbReference>
<dbReference type="InterPro" id="IPR036866">
    <property type="entry name" value="RibonucZ/Hydroxyglut_hydro"/>
</dbReference>
<gene>
    <name evidence="2" type="ORF">rosag_05440</name>
</gene>
<dbReference type="InterPro" id="IPR050855">
    <property type="entry name" value="NDM-1-like"/>
</dbReference>
<dbReference type="Pfam" id="PF00753">
    <property type="entry name" value="Lactamase_B"/>
    <property type="match status" value="1"/>
</dbReference>
<evidence type="ECO:0000259" key="1">
    <source>
        <dbReference type="SMART" id="SM00849"/>
    </source>
</evidence>
<accession>A0AA37Q6R4</accession>
<name>A0AA37Q6R4_9BACT</name>
<keyword evidence="3" id="KW-1185">Reference proteome</keyword>
<comment type="caution">
    <text evidence="2">The sequence shown here is derived from an EMBL/GenBank/DDBJ whole genome shotgun (WGS) entry which is preliminary data.</text>
</comment>
<organism evidence="2 3">
    <name type="scientific">Roseisolibacter agri</name>
    <dbReference type="NCBI Taxonomy" id="2014610"/>
    <lineage>
        <taxon>Bacteria</taxon>
        <taxon>Pseudomonadati</taxon>
        <taxon>Gemmatimonadota</taxon>
        <taxon>Gemmatimonadia</taxon>
        <taxon>Gemmatimonadales</taxon>
        <taxon>Gemmatimonadaceae</taxon>
        <taxon>Roseisolibacter</taxon>
    </lineage>
</organism>
<dbReference type="InterPro" id="IPR001279">
    <property type="entry name" value="Metallo-B-lactamas"/>
</dbReference>
<reference evidence="2" key="1">
    <citation type="submission" date="2022-08" db="EMBL/GenBank/DDBJ databases">
        <title>Draft genome sequencing of Roseisolibacter agri AW1220.</title>
        <authorList>
            <person name="Tobiishi Y."/>
            <person name="Tonouchi A."/>
        </authorList>
    </citation>
    <scope>NUCLEOTIDE SEQUENCE</scope>
    <source>
        <strain evidence="2">AW1220</strain>
    </source>
</reference>
<feature type="domain" description="Metallo-beta-lactamase" evidence="1">
    <location>
        <begin position="32"/>
        <end position="212"/>
    </location>
</feature>
<dbReference type="SUPFAM" id="SSF56281">
    <property type="entry name" value="Metallo-hydrolase/oxidoreductase"/>
    <property type="match status" value="1"/>
</dbReference>
<dbReference type="SMART" id="SM00849">
    <property type="entry name" value="Lactamase_B"/>
    <property type="match status" value="1"/>
</dbReference>
<protein>
    <submittedName>
        <fullName evidence="2">MBL fold hydrolase</fullName>
    </submittedName>
</protein>